<dbReference type="STRING" id="1094619.G4ZQ95"/>
<evidence type="ECO:0000256" key="2">
    <source>
        <dbReference type="ARBA" id="ARBA00009520"/>
    </source>
</evidence>
<dbReference type="PANTHER" id="PTHR33657:SF8">
    <property type="entry name" value="DOMAIN PROTEIN, PUTATIVE (AFU_ORTHOLOGUE AFUA_5G00600)-RELATED"/>
    <property type="match status" value="1"/>
</dbReference>
<evidence type="ECO:0000313" key="6">
    <source>
        <dbReference type="EMBL" id="EGZ14806.1"/>
    </source>
</evidence>
<dbReference type="Proteomes" id="UP000002640">
    <property type="component" value="Unassembled WGS sequence"/>
</dbReference>
<feature type="signal peptide" evidence="5">
    <location>
        <begin position="1"/>
        <end position="21"/>
    </location>
</feature>
<keyword evidence="5" id="KW-0732">Signal</keyword>
<evidence type="ECO:0000313" key="7">
    <source>
        <dbReference type="Proteomes" id="UP000002640"/>
    </source>
</evidence>
<comment type="similarity">
    <text evidence="2">Belongs to the Necrosis inducing protein (NPP1) family.</text>
</comment>
<name>G4ZQ95_PHYSP</name>
<comment type="subcellular location">
    <subcellularLocation>
        <location evidence="1">Secreted</location>
    </subcellularLocation>
</comment>
<evidence type="ECO:0000256" key="4">
    <source>
        <dbReference type="ARBA" id="ARBA00023026"/>
    </source>
</evidence>
<dbReference type="Pfam" id="PF05630">
    <property type="entry name" value="NPP1"/>
    <property type="match status" value="1"/>
</dbReference>
<dbReference type="InterPro" id="IPR008701">
    <property type="entry name" value="NPP1"/>
</dbReference>
<proteinExistence type="inferred from homology"/>
<dbReference type="InParanoid" id="G4ZQ95"/>
<keyword evidence="4" id="KW-0843">Virulence</keyword>
<feature type="chain" id="PRO_5003472448" evidence="5">
    <location>
        <begin position="22"/>
        <end position="153"/>
    </location>
</feature>
<dbReference type="AlphaFoldDB" id="G4ZQ95"/>
<dbReference type="KEGG" id="psoj:PHYSODRAFT_333132"/>
<dbReference type="GeneID" id="20646612"/>
<evidence type="ECO:0000256" key="5">
    <source>
        <dbReference type="SAM" id="SignalP"/>
    </source>
</evidence>
<dbReference type="PANTHER" id="PTHR33657">
    <property type="entry name" value="DOMAIN PROTEIN, PUTATIVE (AFU_ORTHOLOGUE AFUA_5G00600)-RELATED"/>
    <property type="match status" value="1"/>
</dbReference>
<keyword evidence="7" id="KW-1185">Reference proteome</keyword>
<sequence>MKLFSFLLAAVVAATLTSVEAGKINHDKVQPFPQPVPITASEKAAIKFKPSLQIVKGCHPYPVVNAAGETSGGLKGTGKPDGECKGSSLGSQVSAALTGTRASLPSCTRGISLRTKVYGLGSVPGLGTCDPVFDSYPGKACRRSSLRPLECEL</sequence>
<dbReference type="SMR" id="G4ZQ95"/>
<evidence type="ECO:0000256" key="3">
    <source>
        <dbReference type="ARBA" id="ARBA00022525"/>
    </source>
</evidence>
<evidence type="ECO:0000256" key="1">
    <source>
        <dbReference type="ARBA" id="ARBA00004613"/>
    </source>
</evidence>
<dbReference type="RefSeq" id="XP_009528555.1">
    <property type="nucleotide sequence ID" value="XM_009530260.1"/>
</dbReference>
<keyword evidence="3" id="KW-0964">Secreted</keyword>
<dbReference type="GO" id="GO:0005576">
    <property type="term" value="C:extracellular region"/>
    <property type="evidence" value="ECO:0007669"/>
    <property type="project" value="UniProtKB-SubCell"/>
</dbReference>
<accession>G4ZQ95</accession>
<protein>
    <submittedName>
        <fullName evidence="6">Uncharacterized protein</fullName>
    </submittedName>
</protein>
<reference evidence="6 7" key="1">
    <citation type="journal article" date="2006" name="Science">
        <title>Phytophthora genome sequences uncover evolutionary origins and mechanisms of pathogenesis.</title>
        <authorList>
            <person name="Tyler B.M."/>
            <person name="Tripathy S."/>
            <person name="Zhang X."/>
            <person name="Dehal P."/>
            <person name="Jiang R.H."/>
            <person name="Aerts A."/>
            <person name="Arredondo F.D."/>
            <person name="Baxter L."/>
            <person name="Bensasson D."/>
            <person name="Beynon J.L."/>
            <person name="Chapman J."/>
            <person name="Damasceno C.M."/>
            <person name="Dorrance A.E."/>
            <person name="Dou D."/>
            <person name="Dickerman A.W."/>
            <person name="Dubchak I.L."/>
            <person name="Garbelotto M."/>
            <person name="Gijzen M."/>
            <person name="Gordon S.G."/>
            <person name="Govers F."/>
            <person name="Grunwald N.J."/>
            <person name="Huang W."/>
            <person name="Ivors K.L."/>
            <person name="Jones R.W."/>
            <person name="Kamoun S."/>
            <person name="Krampis K."/>
            <person name="Lamour K.H."/>
            <person name="Lee M.K."/>
            <person name="McDonald W.H."/>
            <person name="Medina M."/>
            <person name="Meijer H.J."/>
            <person name="Nordberg E.K."/>
            <person name="Maclean D.J."/>
            <person name="Ospina-Giraldo M.D."/>
            <person name="Morris P.F."/>
            <person name="Phuntumart V."/>
            <person name="Putnam N.H."/>
            <person name="Rash S."/>
            <person name="Rose J.K."/>
            <person name="Sakihama Y."/>
            <person name="Salamov A.A."/>
            <person name="Savidor A."/>
            <person name="Scheuring C.F."/>
            <person name="Smith B.M."/>
            <person name="Sobral B.W."/>
            <person name="Terry A."/>
            <person name="Torto-Alalibo T.A."/>
            <person name="Win J."/>
            <person name="Xu Z."/>
            <person name="Zhang H."/>
            <person name="Grigoriev I.V."/>
            <person name="Rokhsar D.S."/>
            <person name="Boore J.L."/>
        </authorList>
    </citation>
    <scope>NUCLEOTIDE SEQUENCE [LARGE SCALE GENOMIC DNA]</scope>
    <source>
        <strain evidence="6 7">P6497</strain>
    </source>
</reference>
<gene>
    <name evidence="6" type="ORF">PHYSODRAFT_333132</name>
</gene>
<organism evidence="6 7">
    <name type="scientific">Phytophthora sojae (strain P6497)</name>
    <name type="common">Soybean stem and root rot agent</name>
    <name type="synonym">Phytophthora megasperma f. sp. glycines</name>
    <dbReference type="NCBI Taxonomy" id="1094619"/>
    <lineage>
        <taxon>Eukaryota</taxon>
        <taxon>Sar</taxon>
        <taxon>Stramenopiles</taxon>
        <taxon>Oomycota</taxon>
        <taxon>Peronosporomycetes</taxon>
        <taxon>Peronosporales</taxon>
        <taxon>Peronosporaceae</taxon>
        <taxon>Phytophthora</taxon>
    </lineage>
</organism>
<dbReference type="EMBL" id="JH159155">
    <property type="protein sequence ID" value="EGZ14806.1"/>
    <property type="molecule type" value="Genomic_DNA"/>
</dbReference>